<accession>A0A7X0U343</accession>
<keyword evidence="2" id="KW-0808">Transferase</keyword>
<dbReference type="AlphaFoldDB" id="A0A7X0U343"/>
<dbReference type="GO" id="GO:0016747">
    <property type="term" value="F:acyltransferase activity, transferring groups other than amino-acyl groups"/>
    <property type="evidence" value="ECO:0007669"/>
    <property type="project" value="InterPro"/>
</dbReference>
<dbReference type="SUPFAM" id="SSF55729">
    <property type="entry name" value="Acyl-CoA N-acyltransferases (Nat)"/>
    <property type="match status" value="1"/>
</dbReference>
<organism evidence="2 3">
    <name type="scientific">Nonomuraea rubra</name>
    <dbReference type="NCBI Taxonomy" id="46180"/>
    <lineage>
        <taxon>Bacteria</taxon>
        <taxon>Bacillati</taxon>
        <taxon>Actinomycetota</taxon>
        <taxon>Actinomycetes</taxon>
        <taxon>Streptosporangiales</taxon>
        <taxon>Streptosporangiaceae</taxon>
        <taxon>Nonomuraea</taxon>
    </lineage>
</organism>
<dbReference type="Pfam" id="PF13302">
    <property type="entry name" value="Acetyltransf_3"/>
    <property type="match status" value="1"/>
</dbReference>
<comment type="caution">
    <text evidence="2">The sequence shown here is derived from an EMBL/GenBank/DDBJ whole genome shotgun (WGS) entry which is preliminary data.</text>
</comment>
<dbReference type="RefSeq" id="WP_185107071.1">
    <property type="nucleotide sequence ID" value="NZ_JACHMI010000001.1"/>
</dbReference>
<sequence>MTDEARDIDLLRIELGVIWRLDERGRLPGPEDMVIGVAAGGLTAAVARDVPDDLAERLLSLITPATPAPPDLATPPSVLADCRALLGGERVTISGGPSYLVTPPVPALVAVDVLRSDSASHVHLVRSLPRPDSWEPDEWAKLTGLSAGAPWAMVAEDGRVVSICHSARLTPLGAEAGTWTSPPYRGRGYAAATTSAWADQLPGIHLFYSTSADNHSSQRVARRLALRPLGRLWHLTA</sequence>
<name>A0A7X0U343_9ACTN</name>
<dbReference type="InterPro" id="IPR000182">
    <property type="entry name" value="GNAT_dom"/>
</dbReference>
<protein>
    <submittedName>
        <fullName evidence="2">RimJ/RimL family protein N-acetyltransferase</fullName>
    </submittedName>
</protein>
<dbReference type="Proteomes" id="UP000565579">
    <property type="component" value="Unassembled WGS sequence"/>
</dbReference>
<gene>
    <name evidence="2" type="ORF">HD593_007889</name>
</gene>
<keyword evidence="3" id="KW-1185">Reference proteome</keyword>
<evidence type="ECO:0000259" key="1">
    <source>
        <dbReference type="PROSITE" id="PS51186"/>
    </source>
</evidence>
<dbReference type="EMBL" id="JACHMI010000001">
    <property type="protein sequence ID" value="MBB6553094.1"/>
    <property type="molecule type" value="Genomic_DNA"/>
</dbReference>
<dbReference type="PROSITE" id="PS51186">
    <property type="entry name" value="GNAT"/>
    <property type="match status" value="1"/>
</dbReference>
<reference evidence="2 3" key="1">
    <citation type="submission" date="2020-08" db="EMBL/GenBank/DDBJ databases">
        <title>Sequencing the genomes of 1000 actinobacteria strains.</title>
        <authorList>
            <person name="Klenk H.-P."/>
        </authorList>
    </citation>
    <scope>NUCLEOTIDE SEQUENCE [LARGE SCALE GENOMIC DNA]</scope>
    <source>
        <strain evidence="2 3">DSM 43768</strain>
    </source>
</reference>
<evidence type="ECO:0000313" key="3">
    <source>
        <dbReference type="Proteomes" id="UP000565579"/>
    </source>
</evidence>
<dbReference type="Gene3D" id="3.40.630.30">
    <property type="match status" value="1"/>
</dbReference>
<dbReference type="InterPro" id="IPR016181">
    <property type="entry name" value="Acyl_CoA_acyltransferase"/>
</dbReference>
<evidence type="ECO:0000313" key="2">
    <source>
        <dbReference type="EMBL" id="MBB6553094.1"/>
    </source>
</evidence>
<proteinExistence type="predicted"/>
<feature type="domain" description="N-acetyltransferase" evidence="1">
    <location>
        <begin position="112"/>
        <end position="237"/>
    </location>
</feature>